<comment type="caution">
    <text evidence="1">The sequence shown here is derived from an EMBL/GenBank/DDBJ whole genome shotgun (WGS) entry which is preliminary data.</text>
</comment>
<sequence>MEVAEALVNAGADVNLSGNDGRKSIMYLGTKYAPLLLDRYDLHKNLQVQVTRFLLAKGAKIDICDNAGQSPILVLPEDGLIGAVEVLLEHRAVANDYAGPGSSIWIDVEYPVFTLLSR</sequence>
<protein>
    <submittedName>
        <fullName evidence="1">Uncharacterized protein</fullName>
    </submittedName>
</protein>
<dbReference type="InterPro" id="IPR036770">
    <property type="entry name" value="Ankyrin_rpt-contain_sf"/>
</dbReference>
<dbReference type="OrthoDB" id="4062651at2759"/>
<proteinExistence type="predicted"/>
<dbReference type="EMBL" id="JAGMUU010000028">
    <property type="protein sequence ID" value="KAH7120324.1"/>
    <property type="molecule type" value="Genomic_DNA"/>
</dbReference>
<dbReference type="SUPFAM" id="SSF48403">
    <property type="entry name" value="Ankyrin repeat"/>
    <property type="match status" value="1"/>
</dbReference>
<gene>
    <name evidence="1" type="ORF">B0J13DRAFT_629205</name>
</gene>
<dbReference type="AlphaFoldDB" id="A0A9P9DJG3"/>
<reference evidence="1" key="1">
    <citation type="journal article" date="2021" name="Nat. Commun.">
        <title>Genetic determinants of endophytism in the Arabidopsis root mycobiome.</title>
        <authorList>
            <person name="Mesny F."/>
            <person name="Miyauchi S."/>
            <person name="Thiergart T."/>
            <person name="Pickel B."/>
            <person name="Atanasova L."/>
            <person name="Karlsson M."/>
            <person name="Huettel B."/>
            <person name="Barry K.W."/>
            <person name="Haridas S."/>
            <person name="Chen C."/>
            <person name="Bauer D."/>
            <person name="Andreopoulos W."/>
            <person name="Pangilinan J."/>
            <person name="LaButti K."/>
            <person name="Riley R."/>
            <person name="Lipzen A."/>
            <person name="Clum A."/>
            <person name="Drula E."/>
            <person name="Henrissat B."/>
            <person name="Kohler A."/>
            <person name="Grigoriev I.V."/>
            <person name="Martin F.M."/>
            <person name="Hacquard S."/>
        </authorList>
    </citation>
    <scope>NUCLEOTIDE SEQUENCE</scope>
    <source>
        <strain evidence="1">MPI-CAGE-AT-0021</strain>
    </source>
</reference>
<accession>A0A9P9DJG3</accession>
<evidence type="ECO:0000313" key="2">
    <source>
        <dbReference type="Proteomes" id="UP000717696"/>
    </source>
</evidence>
<dbReference type="Gene3D" id="1.25.40.20">
    <property type="entry name" value="Ankyrin repeat-containing domain"/>
    <property type="match status" value="1"/>
</dbReference>
<organism evidence="1 2">
    <name type="scientific">Dactylonectria estremocensis</name>
    <dbReference type="NCBI Taxonomy" id="1079267"/>
    <lineage>
        <taxon>Eukaryota</taxon>
        <taxon>Fungi</taxon>
        <taxon>Dikarya</taxon>
        <taxon>Ascomycota</taxon>
        <taxon>Pezizomycotina</taxon>
        <taxon>Sordariomycetes</taxon>
        <taxon>Hypocreomycetidae</taxon>
        <taxon>Hypocreales</taxon>
        <taxon>Nectriaceae</taxon>
        <taxon>Dactylonectria</taxon>
    </lineage>
</organism>
<name>A0A9P9DJG3_9HYPO</name>
<keyword evidence="2" id="KW-1185">Reference proteome</keyword>
<dbReference type="Proteomes" id="UP000717696">
    <property type="component" value="Unassembled WGS sequence"/>
</dbReference>
<evidence type="ECO:0000313" key="1">
    <source>
        <dbReference type="EMBL" id="KAH7120324.1"/>
    </source>
</evidence>